<dbReference type="AlphaFoldDB" id="X1TXF1"/>
<comment type="caution">
    <text evidence="1">The sequence shown here is derived from an EMBL/GenBank/DDBJ whole genome shotgun (WGS) entry which is preliminary data.</text>
</comment>
<proteinExistence type="predicted"/>
<evidence type="ECO:0000313" key="1">
    <source>
        <dbReference type="EMBL" id="GAI96031.1"/>
    </source>
</evidence>
<dbReference type="EMBL" id="BARW01024800">
    <property type="protein sequence ID" value="GAI96031.1"/>
    <property type="molecule type" value="Genomic_DNA"/>
</dbReference>
<reference evidence="1" key="1">
    <citation type="journal article" date="2014" name="Front. Microbiol.">
        <title>High frequency of phylogenetically diverse reductive dehalogenase-homologous genes in deep subseafloor sedimentary metagenomes.</title>
        <authorList>
            <person name="Kawai M."/>
            <person name="Futagami T."/>
            <person name="Toyoda A."/>
            <person name="Takaki Y."/>
            <person name="Nishi S."/>
            <person name="Hori S."/>
            <person name="Arai W."/>
            <person name="Tsubouchi T."/>
            <person name="Morono Y."/>
            <person name="Uchiyama I."/>
            <person name="Ito T."/>
            <person name="Fujiyama A."/>
            <person name="Inagaki F."/>
            <person name="Takami H."/>
        </authorList>
    </citation>
    <scope>NUCLEOTIDE SEQUENCE</scope>
    <source>
        <strain evidence="1">Expedition CK06-06</strain>
    </source>
</reference>
<sequence length="263" mass="28138">LQYEGKRLSFADLALQTEAGAYSGSGLIPVDLRGGPQGPQLVLDQPVDMALAGTTAQLDFLTPYFNIIDSLNGEFDLELVLSGTFAQLIRNGSLSVGNGKAEILAMENSVMGISGRLALEDNILTVENLTAYTPQEQIGGILEQLRQKMTASLTGTSTGQGHSHLAVSGTMDMGQFFRPYYDLQLVGEHIYFAAPLNEIEAIGTAHFEIVGRDTINISGEFVPDPGQLMIHLDLSSQEEPTVGESGSGPLLVYNVRVPFYAGA</sequence>
<organism evidence="1">
    <name type="scientific">marine sediment metagenome</name>
    <dbReference type="NCBI Taxonomy" id="412755"/>
    <lineage>
        <taxon>unclassified sequences</taxon>
        <taxon>metagenomes</taxon>
        <taxon>ecological metagenomes</taxon>
    </lineage>
</organism>
<protein>
    <recommendedName>
        <fullName evidence="2">AsmA-like C-terminal domain-containing protein</fullName>
    </recommendedName>
</protein>
<evidence type="ECO:0008006" key="2">
    <source>
        <dbReference type="Google" id="ProtNLM"/>
    </source>
</evidence>
<feature type="non-terminal residue" evidence="1">
    <location>
        <position position="263"/>
    </location>
</feature>
<gene>
    <name evidence="1" type="ORF">S12H4_40802</name>
</gene>
<feature type="non-terminal residue" evidence="1">
    <location>
        <position position="1"/>
    </location>
</feature>
<name>X1TXF1_9ZZZZ</name>
<accession>X1TXF1</accession>